<dbReference type="PANTHER" id="PTHR23232">
    <property type="entry name" value="KRAB DOMAIN C2H2 ZINC FINGER"/>
    <property type="match status" value="1"/>
</dbReference>
<dbReference type="InterPro" id="IPR001909">
    <property type="entry name" value="KRAB"/>
</dbReference>
<evidence type="ECO:0000256" key="2">
    <source>
        <dbReference type="ARBA" id="ARBA00022737"/>
    </source>
</evidence>
<evidence type="ECO:0000256" key="5">
    <source>
        <dbReference type="PROSITE-ProRule" id="PRU00042"/>
    </source>
</evidence>
<dbReference type="InterPro" id="IPR036051">
    <property type="entry name" value="KRAB_dom_sf"/>
</dbReference>
<name>A0A8B7UPB7_CASCN</name>
<dbReference type="PROSITE" id="PS50157">
    <property type="entry name" value="ZINC_FINGER_C2H2_2"/>
    <property type="match status" value="1"/>
</dbReference>
<dbReference type="Gene3D" id="6.10.140.140">
    <property type="match status" value="1"/>
</dbReference>
<dbReference type="GO" id="GO:0006355">
    <property type="term" value="P:regulation of DNA-templated transcription"/>
    <property type="evidence" value="ECO:0007669"/>
    <property type="project" value="InterPro"/>
</dbReference>
<protein>
    <submittedName>
        <fullName evidence="8">Zinc finger protein 426-like isoform X4</fullName>
    </submittedName>
</protein>
<dbReference type="GO" id="GO:0008270">
    <property type="term" value="F:zinc ion binding"/>
    <property type="evidence" value="ECO:0007669"/>
    <property type="project" value="UniProtKB-KW"/>
</dbReference>
<organism evidence="8">
    <name type="scientific">Castor canadensis</name>
    <name type="common">American beaver</name>
    <dbReference type="NCBI Taxonomy" id="51338"/>
    <lineage>
        <taxon>Eukaryota</taxon>
        <taxon>Metazoa</taxon>
        <taxon>Chordata</taxon>
        <taxon>Craniata</taxon>
        <taxon>Vertebrata</taxon>
        <taxon>Euteleostomi</taxon>
        <taxon>Mammalia</taxon>
        <taxon>Eutheria</taxon>
        <taxon>Euarchontoglires</taxon>
        <taxon>Glires</taxon>
        <taxon>Rodentia</taxon>
        <taxon>Castorimorpha</taxon>
        <taxon>Castoridae</taxon>
        <taxon>Castor</taxon>
    </lineage>
</organism>
<sequence length="210" mass="24267">MVADCLTNCYQAGMCVMIQDPVTFEDVAVDFTQEEWILLDETHRALYREVMLENYQNLASLGREPIKPSLISWLEEDLWTVQSGDLQEWEMRLSTKESTFQQFQQDFLRGQTSNGTQTVGSHHAGDLCDYVQCGEIFSEHSYFKTHIKSQNTWNGGHLTHSSQAVPVQIHTIKTYACKDCGKAFGRSSNLNRHMRTHTGEKPYEYKRLWC</sequence>
<dbReference type="InterPro" id="IPR036236">
    <property type="entry name" value="Znf_C2H2_sf"/>
</dbReference>
<evidence type="ECO:0000259" key="6">
    <source>
        <dbReference type="PROSITE" id="PS50157"/>
    </source>
</evidence>
<dbReference type="SMART" id="SM00355">
    <property type="entry name" value="ZnF_C2H2"/>
    <property type="match status" value="1"/>
</dbReference>
<dbReference type="PROSITE" id="PS50805">
    <property type="entry name" value="KRAB"/>
    <property type="match status" value="1"/>
</dbReference>
<evidence type="ECO:0000259" key="7">
    <source>
        <dbReference type="PROSITE" id="PS50805"/>
    </source>
</evidence>
<dbReference type="Pfam" id="PF01352">
    <property type="entry name" value="KRAB"/>
    <property type="match status" value="1"/>
</dbReference>
<evidence type="ECO:0000256" key="1">
    <source>
        <dbReference type="ARBA" id="ARBA00022723"/>
    </source>
</evidence>
<keyword evidence="1" id="KW-0479">Metal-binding</keyword>
<dbReference type="AlphaFoldDB" id="A0A8B7UPB7"/>
<keyword evidence="3 5" id="KW-0863">Zinc-finger</keyword>
<feature type="domain" description="C2H2-type" evidence="6">
    <location>
        <begin position="175"/>
        <end position="202"/>
    </location>
</feature>
<keyword evidence="2" id="KW-0677">Repeat</keyword>
<accession>A0A8B7UPB7</accession>
<dbReference type="OrthoDB" id="427030at2759"/>
<evidence type="ECO:0000313" key="8">
    <source>
        <dbReference type="RefSeq" id="XP_020021408.1"/>
    </source>
</evidence>
<dbReference type="Gene3D" id="3.30.160.60">
    <property type="entry name" value="Classic Zinc Finger"/>
    <property type="match status" value="1"/>
</dbReference>
<dbReference type="RefSeq" id="XP_020021408.1">
    <property type="nucleotide sequence ID" value="XM_020165819.1"/>
</dbReference>
<reference evidence="8" key="1">
    <citation type="submission" date="2025-08" db="UniProtKB">
        <authorList>
            <consortium name="RefSeq"/>
        </authorList>
    </citation>
    <scope>IDENTIFICATION</scope>
    <source>
        <tissue evidence="8">Leukocyte</tissue>
    </source>
</reference>
<dbReference type="InterPro" id="IPR013087">
    <property type="entry name" value="Znf_C2H2_type"/>
</dbReference>
<gene>
    <name evidence="8" type="primary">LOC109687772</name>
</gene>
<dbReference type="SUPFAM" id="SSF109640">
    <property type="entry name" value="KRAB domain (Kruppel-associated box)"/>
    <property type="match status" value="1"/>
</dbReference>
<dbReference type="PANTHER" id="PTHR23232:SF163">
    <property type="entry name" value="ZINC FINGER PROTEIN 589"/>
    <property type="match status" value="1"/>
</dbReference>
<dbReference type="SMART" id="SM00349">
    <property type="entry name" value="KRAB"/>
    <property type="match status" value="1"/>
</dbReference>
<dbReference type="CDD" id="cd07765">
    <property type="entry name" value="KRAB_A-box"/>
    <property type="match status" value="1"/>
</dbReference>
<dbReference type="SUPFAM" id="SSF57667">
    <property type="entry name" value="beta-beta-alpha zinc fingers"/>
    <property type="match status" value="1"/>
</dbReference>
<feature type="domain" description="KRAB" evidence="7">
    <location>
        <begin position="22"/>
        <end position="91"/>
    </location>
</feature>
<dbReference type="PROSITE" id="PS00028">
    <property type="entry name" value="ZINC_FINGER_C2H2_1"/>
    <property type="match status" value="1"/>
</dbReference>
<dbReference type="FunFam" id="3.30.160.60:FF:000184">
    <property type="entry name" value="Zinc finger protein 333"/>
    <property type="match status" value="1"/>
</dbReference>
<proteinExistence type="predicted"/>
<keyword evidence="4" id="KW-0862">Zinc</keyword>
<dbReference type="Pfam" id="PF00096">
    <property type="entry name" value="zf-C2H2"/>
    <property type="match status" value="1"/>
</dbReference>
<evidence type="ECO:0000256" key="4">
    <source>
        <dbReference type="ARBA" id="ARBA00022833"/>
    </source>
</evidence>
<dbReference type="InterPro" id="IPR050169">
    <property type="entry name" value="Krueppel_C2H2_ZnF"/>
</dbReference>
<evidence type="ECO:0000256" key="3">
    <source>
        <dbReference type="ARBA" id="ARBA00022771"/>
    </source>
</evidence>